<feature type="transmembrane region" description="Helical" evidence="1">
    <location>
        <begin position="62"/>
        <end position="79"/>
    </location>
</feature>
<feature type="transmembrane region" description="Helical" evidence="1">
    <location>
        <begin position="91"/>
        <end position="113"/>
    </location>
</feature>
<feature type="transmembrane region" description="Helical" evidence="1">
    <location>
        <begin position="452"/>
        <end position="469"/>
    </location>
</feature>
<feature type="transmembrane region" description="Helical" evidence="1">
    <location>
        <begin position="317"/>
        <end position="337"/>
    </location>
</feature>
<evidence type="ECO:0000259" key="2">
    <source>
        <dbReference type="Pfam" id="PF26626"/>
    </source>
</evidence>
<feature type="transmembrane region" description="Helical" evidence="1">
    <location>
        <begin position="6"/>
        <end position="26"/>
    </location>
</feature>
<feature type="domain" description="DUF8201" evidence="2">
    <location>
        <begin position="1"/>
        <end position="458"/>
    </location>
</feature>
<dbReference type="Proteomes" id="UP000177870">
    <property type="component" value="Chromosome"/>
</dbReference>
<evidence type="ECO:0000313" key="3">
    <source>
        <dbReference type="EMBL" id="AOX00338.1"/>
    </source>
</evidence>
<keyword evidence="1" id="KW-0812">Transmembrane</keyword>
<dbReference type="Pfam" id="PF26626">
    <property type="entry name" value="DUF8201"/>
    <property type="match status" value="1"/>
</dbReference>
<feature type="transmembrane region" description="Helical" evidence="1">
    <location>
        <begin position="235"/>
        <end position="254"/>
    </location>
</feature>
<evidence type="ECO:0000256" key="1">
    <source>
        <dbReference type="SAM" id="Phobius"/>
    </source>
</evidence>
<feature type="transmembrane region" description="Helical" evidence="1">
    <location>
        <begin position="386"/>
        <end position="414"/>
    </location>
</feature>
<feature type="transmembrane region" description="Helical" evidence="1">
    <location>
        <begin position="489"/>
        <end position="513"/>
    </location>
</feature>
<protein>
    <recommendedName>
        <fullName evidence="2">DUF8201 domain-containing protein</fullName>
    </recommendedName>
</protein>
<dbReference type="STRING" id="1458985.BJP34_13525"/>
<evidence type="ECO:0000313" key="4">
    <source>
        <dbReference type="Proteomes" id="UP000177870"/>
    </source>
</evidence>
<dbReference type="AlphaFoldDB" id="A0A1D8TRR4"/>
<sequence>MFYFITTWNFLLIPCYLIGTAVLNVLQADSFKRVSDRIIAAVWLGIVVLSIALLATSLVFPLNSWVGWCTAASLSLLSLTSQPTRDEITNLFFMVFPNLALGLLTLEFGVAAFTSRQVTWLDTGLYHYGAIRWLSEYGAVPGIALLLQQLGFTSSWFALAAPFNPPIFDAQVSAITNGFAFLLAIVHFLIALAQLFTNQAQLSDWFIVICSLILLPLLALSSLMSDILVSPSPDIPVILLTVIIAWAMLIIAHHRSSSVTQDENYSFKNKFNNKFYDQFIPLILAAGAVTIKLTCLPILLISVIFYSVFSRFCIKRLVIGAVITSLLLSPMFAVNIVTSGCPLFPSSFLCLDLPWSWTAEEAKAVAENTQVWGIWFDSAPPNIPPWLWLFGIWLINSTLNQIATVIILISIFLTISILRTSINHRLWSLMWVLGLAISGTVFLMLYAPVIRFGIGYIILIPGLYITMFCNQKFGNLILLLTKKIQASKLWIVTPVFRIISYLALAVITLAIILNQKIYYRLILPPQMMRSDLVKKQVNGINYFSPPDISPEEHELCWSAKLPCAFELEDNIQLRDPNLGIKGGFIKVKREQGVGSRE</sequence>
<reference evidence="4" key="1">
    <citation type="submission" date="2016-10" db="EMBL/GenBank/DDBJ databases">
        <title>Comparative genomics uncovers the prolific and rare metabolic potential of the cyanobacterial genus Moorea.</title>
        <authorList>
            <person name="Leao T."/>
            <person name="Castelao G."/>
            <person name="Korobeynikov A."/>
            <person name="Monroe E.A."/>
            <person name="Podell S."/>
            <person name="Glukhov E."/>
            <person name="Allen E."/>
            <person name="Gerwick W.H."/>
            <person name="Gerwick L."/>
        </authorList>
    </citation>
    <scope>NUCLEOTIDE SEQUENCE [LARGE SCALE GENOMIC DNA]</scope>
    <source>
        <strain evidence="4">PAL-8-15-08-1</strain>
    </source>
</reference>
<accession>A0A1D8TRR4</accession>
<proteinExistence type="predicted"/>
<feature type="transmembrane region" description="Helical" evidence="1">
    <location>
        <begin position="143"/>
        <end position="163"/>
    </location>
</feature>
<gene>
    <name evidence="3" type="ORF">BJP34_13525</name>
</gene>
<dbReference type="InterPro" id="IPR058065">
    <property type="entry name" value="LIC_10190-like"/>
</dbReference>
<name>A0A1D8TRR4_9CYAN</name>
<keyword evidence="1" id="KW-1133">Transmembrane helix</keyword>
<feature type="transmembrane region" description="Helical" evidence="1">
    <location>
        <begin position="279"/>
        <end position="305"/>
    </location>
</feature>
<feature type="transmembrane region" description="Helical" evidence="1">
    <location>
        <begin position="38"/>
        <end position="56"/>
    </location>
</feature>
<keyword evidence="1" id="KW-0472">Membrane</keyword>
<dbReference type="EMBL" id="CP017599">
    <property type="protein sequence ID" value="AOX00338.1"/>
    <property type="molecule type" value="Genomic_DNA"/>
</dbReference>
<dbReference type="InterPro" id="IPR058514">
    <property type="entry name" value="DUF8201"/>
</dbReference>
<feature type="transmembrane region" description="Helical" evidence="1">
    <location>
        <begin position="202"/>
        <end position="223"/>
    </location>
</feature>
<dbReference type="NCBIfam" id="NF047510">
    <property type="entry name" value="LIC_10190_fam"/>
    <property type="match status" value="1"/>
</dbReference>
<organism evidence="3 4">
    <name type="scientific">Moorena producens PAL-8-15-08-1</name>
    <dbReference type="NCBI Taxonomy" id="1458985"/>
    <lineage>
        <taxon>Bacteria</taxon>
        <taxon>Bacillati</taxon>
        <taxon>Cyanobacteriota</taxon>
        <taxon>Cyanophyceae</taxon>
        <taxon>Coleofasciculales</taxon>
        <taxon>Coleofasciculaceae</taxon>
        <taxon>Moorena</taxon>
    </lineage>
</organism>
<feature type="transmembrane region" description="Helical" evidence="1">
    <location>
        <begin position="175"/>
        <end position="196"/>
    </location>
</feature>
<feature type="transmembrane region" description="Helical" evidence="1">
    <location>
        <begin position="426"/>
        <end position="446"/>
    </location>
</feature>
<dbReference type="KEGG" id="mpro:BJP34_13525"/>